<dbReference type="AlphaFoldDB" id="K9UD17"/>
<evidence type="ECO:0000256" key="1">
    <source>
        <dbReference type="PROSITE-ProRule" id="PRU00252"/>
    </source>
</evidence>
<keyword evidence="1" id="KW-0238">DNA-binding</keyword>
<name>K9UD17_CHAP6</name>
<dbReference type="Proteomes" id="UP000010366">
    <property type="component" value="Chromosome"/>
</dbReference>
<evidence type="ECO:0000313" key="3">
    <source>
        <dbReference type="Proteomes" id="UP000010366"/>
    </source>
</evidence>
<reference evidence="2 3" key="1">
    <citation type="submission" date="2012-05" db="EMBL/GenBank/DDBJ databases">
        <title>Finished chromosome of genome of Chamaesiphon sp. PCC 6605.</title>
        <authorList>
            <consortium name="US DOE Joint Genome Institute"/>
            <person name="Gugger M."/>
            <person name="Coursin T."/>
            <person name="Rippka R."/>
            <person name="Tandeau De Marsac N."/>
            <person name="Huntemann M."/>
            <person name="Wei C.-L."/>
            <person name="Han J."/>
            <person name="Detter J.C."/>
            <person name="Han C."/>
            <person name="Tapia R."/>
            <person name="Chen A."/>
            <person name="Kyrpides N."/>
            <person name="Mavromatis K."/>
            <person name="Markowitz V."/>
            <person name="Szeto E."/>
            <person name="Ivanova N."/>
            <person name="Pagani I."/>
            <person name="Pati A."/>
            <person name="Goodwin L."/>
            <person name="Nordberg H.P."/>
            <person name="Cantor M.N."/>
            <person name="Hua S.X."/>
            <person name="Woyke T."/>
            <person name="Kerfeld C.A."/>
        </authorList>
    </citation>
    <scope>NUCLEOTIDE SEQUENCE [LARGE SCALE GENOMIC DNA]</scope>
    <source>
        <strain evidence="3">ATCC 27169 / PCC 6605</strain>
    </source>
</reference>
<keyword evidence="3" id="KW-1185">Reference proteome</keyword>
<dbReference type="STRING" id="1173020.Cha6605_1369"/>
<sequence length="96" mass="9994">MQVNISGLVGRAPKCLPDDSSSLEAALAVTTNDGKDWFAIRFSNALVNAAQTIRKGDTISVTGDLTFEPLPDGSTAPSKPVVAVSDLQVCDLAVAY</sequence>
<organism evidence="2 3">
    <name type="scientific">Chamaesiphon minutus (strain ATCC 27169 / PCC 6605)</name>
    <dbReference type="NCBI Taxonomy" id="1173020"/>
    <lineage>
        <taxon>Bacteria</taxon>
        <taxon>Bacillati</taxon>
        <taxon>Cyanobacteriota</taxon>
        <taxon>Cyanophyceae</taxon>
        <taxon>Gomontiellales</taxon>
        <taxon>Chamaesiphonaceae</taxon>
        <taxon>Chamaesiphon</taxon>
    </lineage>
</organism>
<proteinExistence type="predicted"/>
<dbReference type="OrthoDB" id="576749at2"/>
<protein>
    <submittedName>
        <fullName evidence="2">Single-strand binding protein</fullName>
    </submittedName>
</protein>
<dbReference type="RefSeq" id="WP_015158732.1">
    <property type="nucleotide sequence ID" value="NC_019697.1"/>
</dbReference>
<accession>K9UD17</accession>
<dbReference type="InterPro" id="IPR000424">
    <property type="entry name" value="Primosome_PriB/ssb"/>
</dbReference>
<dbReference type="eggNOG" id="COG0629">
    <property type="taxonomic scope" value="Bacteria"/>
</dbReference>
<dbReference type="PROSITE" id="PS50935">
    <property type="entry name" value="SSB"/>
    <property type="match status" value="1"/>
</dbReference>
<gene>
    <name evidence="2" type="ORF">Cha6605_1369</name>
</gene>
<evidence type="ECO:0000313" key="2">
    <source>
        <dbReference type="EMBL" id="AFY92548.1"/>
    </source>
</evidence>
<dbReference type="EMBL" id="CP003600">
    <property type="protein sequence ID" value="AFY92548.1"/>
    <property type="molecule type" value="Genomic_DNA"/>
</dbReference>
<dbReference type="KEGG" id="cmp:Cha6605_1369"/>
<dbReference type="GO" id="GO:0003697">
    <property type="term" value="F:single-stranded DNA binding"/>
    <property type="evidence" value="ECO:0007669"/>
    <property type="project" value="InterPro"/>
</dbReference>
<dbReference type="HOGENOM" id="CLU_2354654_0_0_3"/>